<proteinExistence type="predicted"/>
<sequence>MPDHDEDETEKQRLARNVNELLGELRVAQTGVQILFGFLLAVAFTPLFRKASGFEQGLHLAAVLLAVLATAMLSAPAAWHRVLFRSGRRHEILRYGNRLVLVGLVCIALAVTATIALMVKVIFGLVPMIVIATLVALVFATAWFFAPLRLR</sequence>
<dbReference type="InterPro" id="IPR036259">
    <property type="entry name" value="MFS_trans_sf"/>
</dbReference>
<keyword evidence="1" id="KW-0472">Membrane</keyword>
<feature type="transmembrane region" description="Helical" evidence="1">
    <location>
        <begin position="99"/>
        <end position="119"/>
    </location>
</feature>
<evidence type="ECO:0000313" key="3">
    <source>
        <dbReference type="Proteomes" id="UP000582974"/>
    </source>
</evidence>
<feature type="transmembrane region" description="Helical" evidence="1">
    <location>
        <begin position="60"/>
        <end position="79"/>
    </location>
</feature>
<keyword evidence="3" id="KW-1185">Reference proteome</keyword>
<keyword evidence="1" id="KW-1133">Transmembrane helix</keyword>
<feature type="transmembrane region" description="Helical" evidence="1">
    <location>
        <begin position="125"/>
        <end position="146"/>
    </location>
</feature>
<evidence type="ECO:0008006" key="4">
    <source>
        <dbReference type="Google" id="ProtNLM"/>
    </source>
</evidence>
<gene>
    <name evidence="2" type="ORF">H0B56_02570</name>
</gene>
<dbReference type="Pfam" id="PF19853">
    <property type="entry name" value="DUF6328"/>
    <property type="match status" value="1"/>
</dbReference>
<dbReference type="SUPFAM" id="SSF103473">
    <property type="entry name" value="MFS general substrate transporter"/>
    <property type="match status" value="1"/>
</dbReference>
<comment type="caution">
    <text evidence="2">The sequence shown here is derived from an EMBL/GenBank/DDBJ whole genome shotgun (WGS) entry which is preliminary data.</text>
</comment>
<reference evidence="2 3" key="1">
    <citation type="submission" date="2020-07" db="EMBL/GenBank/DDBJ databases">
        <title>Genome of Haloechinothrix sp.</title>
        <authorList>
            <person name="Tang S.-K."/>
            <person name="Yang L."/>
            <person name="Zhu W.-Y."/>
        </authorList>
    </citation>
    <scope>NUCLEOTIDE SEQUENCE [LARGE SCALE GENOMIC DNA]</scope>
    <source>
        <strain evidence="2 3">YIM 98757</strain>
    </source>
</reference>
<dbReference type="RefSeq" id="WP_180891288.1">
    <property type="nucleotide sequence ID" value="NZ_JACCKD010000001.1"/>
</dbReference>
<keyword evidence="1" id="KW-0812">Transmembrane</keyword>
<accession>A0A838A849</accession>
<evidence type="ECO:0000256" key="1">
    <source>
        <dbReference type="SAM" id="Phobius"/>
    </source>
</evidence>
<dbReference type="AlphaFoldDB" id="A0A838A849"/>
<dbReference type="EMBL" id="JACCKD010000001">
    <property type="protein sequence ID" value="MBA0124422.1"/>
    <property type="molecule type" value="Genomic_DNA"/>
</dbReference>
<dbReference type="InterPro" id="IPR046291">
    <property type="entry name" value="DUF6328"/>
</dbReference>
<name>A0A838A849_9PSEU</name>
<organism evidence="2 3">
    <name type="scientific">Haloechinothrix aidingensis</name>
    <dbReference type="NCBI Taxonomy" id="2752311"/>
    <lineage>
        <taxon>Bacteria</taxon>
        <taxon>Bacillati</taxon>
        <taxon>Actinomycetota</taxon>
        <taxon>Actinomycetes</taxon>
        <taxon>Pseudonocardiales</taxon>
        <taxon>Pseudonocardiaceae</taxon>
        <taxon>Haloechinothrix</taxon>
    </lineage>
</organism>
<evidence type="ECO:0000313" key="2">
    <source>
        <dbReference type="EMBL" id="MBA0124422.1"/>
    </source>
</evidence>
<protein>
    <recommendedName>
        <fullName evidence="4">Sodium:proton antiporter</fullName>
    </recommendedName>
</protein>
<dbReference type="Proteomes" id="UP000582974">
    <property type="component" value="Unassembled WGS sequence"/>
</dbReference>
<feature type="transmembrane region" description="Helical" evidence="1">
    <location>
        <begin position="30"/>
        <end position="48"/>
    </location>
</feature>